<protein>
    <recommendedName>
        <fullName evidence="4">MHC class I antigen</fullName>
    </recommendedName>
</protein>
<evidence type="ECO:0000313" key="2">
    <source>
        <dbReference type="EMBL" id="KAK7879274.1"/>
    </source>
</evidence>
<evidence type="ECO:0000256" key="1">
    <source>
        <dbReference type="SAM" id="MobiDB-lite"/>
    </source>
</evidence>
<organism evidence="2 3">
    <name type="scientific">Mugilogobius chulae</name>
    <name type="common">yellowstripe goby</name>
    <dbReference type="NCBI Taxonomy" id="88201"/>
    <lineage>
        <taxon>Eukaryota</taxon>
        <taxon>Metazoa</taxon>
        <taxon>Chordata</taxon>
        <taxon>Craniata</taxon>
        <taxon>Vertebrata</taxon>
        <taxon>Euteleostomi</taxon>
        <taxon>Actinopterygii</taxon>
        <taxon>Neopterygii</taxon>
        <taxon>Teleostei</taxon>
        <taxon>Neoteleostei</taxon>
        <taxon>Acanthomorphata</taxon>
        <taxon>Gobiaria</taxon>
        <taxon>Gobiiformes</taxon>
        <taxon>Gobioidei</taxon>
        <taxon>Gobiidae</taxon>
        <taxon>Gobionellinae</taxon>
        <taxon>Mugilogobius</taxon>
    </lineage>
</organism>
<comment type="caution">
    <text evidence="2">The sequence shown here is derived from an EMBL/GenBank/DDBJ whole genome shotgun (WGS) entry which is preliminary data.</text>
</comment>
<name>A0AAW0MM74_9GOBI</name>
<reference evidence="3" key="1">
    <citation type="submission" date="2024-04" db="EMBL/GenBank/DDBJ databases">
        <title>Salinicola lusitanus LLJ914,a marine bacterium isolated from the Okinawa Trough.</title>
        <authorList>
            <person name="Li J."/>
        </authorList>
    </citation>
    <scope>NUCLEOTIDE SEQUENCE [LARGE SCALE GENOMIC DNA]</scope>
</reference>
<accession>A0AAW0MM74</accession>
<evidence type="ECO:0000313" key="3">
    <source>
        <dbReference type="Proteomes" id="UP001460270"/>
    </source>
</evidence>
<feature type="region of interest" description="Disordered" evidence="1">
    <location>
        <begin position="1"/>
        <end position="32"/>
    </location>
</feature>
<proteinExistence type="predicted"/>
<dbReference type="EMBL" id="JBBPFD010000301">
    <property type="protein sequence ID" value="KAK7879274.1"/>
    <property type="molecule type" value="Genomic_DNA"/>
</dbReference>
<dbReference type="AlphaFoldDB" id="A0AAW0MM74"/>
<evidence type="ECO:0008006" key="4">
    <source>
        <dbReference type="Google" id="ProtNLM"/>
    </source>
</evidence>
<gene>
    <name evidence="2" type="ORF">WMY93_033940</name>
</gene>
<sequence>MEYGRIRVRTGTGTGTETETETEERTEDWSGSAGRHLHLRVVNGVRTEPGGWLTEYGRNQGEDWD</sequence>
<keyword evidence="3" id="KW-1185">Reference proteome</keyword>
<dbReference type="Proteomes" id="UP001460270">
    <property type="component" value="Unassembled WGS sequence"/>
</dbReference>